<dbReference type="Pfam" id="PF01758">
    <property type="entry name" value="SBF"/>
    <property type="match status" value="1"/>
</dbReference>
<keyword evidence="3 5" id="KW-1133">Transmembrane helix</keyword>
<sequence>MVFRLVMNPATSSVILENSAARFGCFRESYPSINVPNLMTLAEPTGNGKQSSKNGFSNILEWIHLHFLWLLVGCYVLAAFLPGPGLMIRQLSWGYPYAGEVTTPMLLLAMLLFCAAAVVRWEQVWQLLLRPGILLLGLICIWLVPSIFVGVLGWILPLALGEATTSGLLVGLALVAAMPVANSSVAWTQNSRGNVALGLGLIVLTILLSPLVTPQVLKLMGLALSPQDTVHSEELVKRFTGTFFIAWVILPSLAGMTFNRLAGSVFIEQIRSRIRFVSALALLTLNYTNASLALPDLLKRPTWGAIFLAGALAVALQLLGVATAWILARLTKQDKESTTALVFAFSMKHTGLALVLAGEVLQQEPRVILLIVLATLLQHILAGCVDWYITRTKAIM</sequence>
<dbReference type="InterPro" id="IPR002657">
    <property type="entry name" value="BilAc:Na_symport/Acr3"/>
</dbReference>
<dbReference type="RefSeq" id="WP_146451927.1">
    <property type="nucleotide sequence ID" value="NZ_SJPS01000005.1"/>
</dbReference>
<evidence type="ECO:0000256" key="1">
    <source>
        <dbReference type="ARBA" id="ARBA00004141"/>
    </source>
</evidence>
<feature type="transmembrane region" description="Helical" evidence="5">
    <location>
        <begin position="367"/>
        <end position="389"/>
    </location>
</feature>
<proteinExistence type="predicted"/>
<comment type="caution">
    <text evidence="6">The sequence shown here is derived from an EMBL/GenBank/DDBJ whole genome shotgun (WGS) entry which is preliminary data.</text>
</comment>
<feature type="transmembrane region" description="Helical" evidence="5">
    <location>
        <begin position="340"/>
        <end position="361"/>
    </location>
</feature>
<evidence type="ECO:0000313" key="7">
    <source>
        <dbReference type="Proteomes" id="UP000318437"/>
    </source>
</evidence>
<dbReference type="EMBL" id="SJPS01000005">
    <property type="protein sequence ID" value="TWU24706.1"/>
    <property type="molecule type" value="Genomic_DNA"/>
</dbReference>
<evidence type="ECO:0000256" key="4">
    <source>
        <dbReference type="ARBA" id="ARBA00023136"/>
    </source>
</evidence>
<feature type="transmembrane region" description="Helical" evidence="5">
    <location>
        <begin position="101"/>
        <end position="121"/>
    </location>
</feature>
<dbReference type="AlphaFoldDB" id="A0A5C6CNT1"/>
<feature type="transmembrane region" description="Helical" evidence="5">
    <location>
        <begin position="168"/>
        <end position="188"/>
    </location>
</feature>
<gene>
    <name evidence="6" type="ORF">Pla144_35920</name>
</gene>
<dbReference type="InterPro" id="IPR038770">
    <property type="entry name" value="Na+/solute_symporter_sf"/>
</dbReference>
<keyword evidence="4 5" id="KW-0472">Membrane</keyword>
<evidence type="ECO:0000256" key="2">
    <source>
        <dbReference type="ARBA" id="ARBA00022692"/>
    </source>
</evidence>
<dbReference type="Proteomes" id="UP000318437">
    <property type="component" value="Unassembled WGS sequence"/>
</dbReference>
<feature type="transmembrane region" description="Helical" evidence="5">
    <location>
        <begin position="274"/>
        <end position="294"/>
    </location>
</feature>
<dbReference type="Gene3D" id="1.20.1530.20">
    <property type="match status" value="1"/>
</dbReference>
<dbReference type="OrthoDB" id="185500at2"/>
<protein>
    <submittedName>
        <fullName evidence="6">Sodium Bile acid symporter family protein</fullName>
    </submittedName>
</protein>
<evidence type="ECO:0000313" key="6">
    <source>
        <dbReference type="EMBL" id="TWU24706.1"/>
    </source>
</evidence>
<feature type="transmembrane region" description="Helical" evidence="5">
    <location>
        <begin position="59"/>
        <end position="81"/>
    </location>
</feature>
<evidence type="ECO:0000256" key="3">
    <source>
        <dbReference type="ARBA" id="ARBA00022989"/>
    </source>
</evidence>
<dbReference type="PANTHER" id="PTHR10361">
    <property type="entry name" value="SODIUM-BILE ACID COTRANSPORTER"/>
    <property type="match status" value="1"/>
</dbReference>
<keyword evidence="7" id="KW-1185">Reference proteome</keyword>
<reference evidence="6 7" key="1">
    <citation type="submission" date="2019-02" db="EMBL/GenBank/DDBJ databases">
        <title>Deep-cultivation of Planctomycetes and their phenomic and genomic characterization uncovers novel biology.</title>
        <authorList>
            <person name="Wiegand S."/>
            <person name="Jogler M."/>
            <person name="Boedeker C."/>
            <person name="Pinto D."/>
            <person name="Vollmers J."/>
            <person name="Rivas-Marin E."/>
            <person name="Kohn T."/>
            <person name="Peeters S.H."/>
            <person name="Heuer A."/>
            <person name="Rast P."/>
            <person name="Oberbeckmann S."/>
            <person name="Bunk B."/>
            <person name="Jeske O."/>
            <person name="Meyerdierks A."/>
            <person name="Storesund J.E."/>
            <person name="Kallscheuer N."/>
            <person name="Luecker S."/>
            <person name="Lage O.M."/>
            <person name="Pohl T."/>
            <person name="Merkel B.J."/>
            <person name="Hornburger P."/>
            <person name="Mueller R.-W."/>
            <person name="Bruemmer F."/>
            <person name="Labrenz M."/>
            <person name="Spormann A.M."/>
            <person name="Op Den Camp H."/>
            <person name="Overmann J."/>
            <person name="Amann R."/>
            <person name="Jetten M.S.M."/>
            <person name="Mascher T."/>
            <person name="Medema M.H."/>
            <person name="Devos D.P."/>
            <person name="Kaster A.-K."/>
            <person name="Ovreas L."/>
            <person name="Rohde M."/>
            <person name="Galperin M.Y."/>
            <person name="Jogler C."/>
        </authorList>
    </citation>
    <scope>NUCLEOTIDE SEQUENCE [LARGE SCALE GENOMIC DNA]</scope>
    <source>
        <strain evidence="6 7">Pla144</strain>
    </source>
</reference>
<evidence type="ECO:0000256" key="5">
    <source>
        <dbReference type="SAM" id="Phobius"/>
    </source>
</evidence>
<organism evidence="6 7">
    <name type="scientific">Bythopirellula polymerisocia</name>
    <dbReference type="NCBI Taxonomy" id="2528003"/>
    <lineage>
        <taxon>Bacteria</taxon>
        <taxon>Pseudomonadati</taxon>
        <taxon>Planctomycetota</taxon>
        <taxon>Planctomycetia</taxon>
        <taxon>Pirellulales</taxon>
        <taxon>Lacipirellulaceae</taxon>
        <taxon>Bythopirellula</taxon>
    </lineage>
</organism>
<feature type="transmembrane region" description="Helical" evidence="5">
    <location>
        <begin position="195"/>
        <end position="212"/>
    </location>
</feature>
<feature type="transmembrane region" description="Helical" evidence="5">
    <location>
        <begin position="244"/>
        <end position="262"/>
    </location>
</feature>
<feature type="transmembrane region" description="Helical" evidence="5">
    <location>
        <begin position="133"/>
        <end position="156"/>
    </location>
</feature>
<feature type="transmembrane region" description="Helical" evidence="5">
    <location>
        <begin position="306"/>
        <end position="328"/>
    </location>
</feature>
<accession>A0A5C6CNT1</accession>
<name>A0A5C6CNT1_9BACT</name>
<comment type="subcellular location">
    <subcellularLocation>
        <location evidence="1">Membrane</location>
        <topology evidence="1">Multi-pass membrane protein</topology>
    </subcellularLocation>
</comment>
<dbReference type="InterPro" id="IPR004710">
    <property type="entry name" value="Bilac:Na_transpt"/>
</dbReference>
<dbReference type="PANTHER" id="PTHR10361:SF28">
    <property type="entry name" value="P3 PROTEIN-RELATED"/>
    <property type="match status" value="1"/>
</dbReference>
<keyword evidence="2 5" id="KW-0812">Transmembrane</keyword>
<dbReference type="GO" id="GO:0016020">
    <property type="term" value="C:membrane"/>
    <property type="evidence" value="ECO:0007669"/>
    <property type="project" value="UniProtKB-SubCell"/>
</dbReference>